<dbReference type="Proteomes" id="UP001487305">
    <property type="component" value="Unassembled WGS sequence"/>
</dbReference>
<reference evidence="3 4" key="1">
    <citation type="submission" date="2024-04" db="EMBL/GenBank/DDBJ databases">
        <title>Human intestinal bacterial collection.</title>
        <authorList>
            <person name="Pauvert C."/>
            <person name="Hitch T.C.A."/>
            <person name="Clavel T."/>
        </authorList>
    </citation>
    <scope>NUCLEOTIDE SEQUENCE [LARGE SCALE GENOMIC DNA]</scope>
    <source>
        <strain evidence="3 4">CLA-KB-H42</strain>
    </source>
</reference>
<evidence type="ECO:0000313" key="3">
    <source>
        <dbReference type="EMBL" id="MEQ3363514.1"/>
    </source>
</evidence>
<feature type="domain" description="HPt" evidence="2">
    <location>
        <begin position="21"/>
        <end position="116"/>
    </location>
</feature>
<proteinExistence type="predicted"/>
<dbReference type="EMBL" id="JBBNOP010000009">
    <property type="protein sequence ID" value="MEQ3363514.1"/>
    <property type="molecule type" value="Genomic_DNA"/>
</dbReference>
<evidence type="ECO:0000259" key="2">
    <source>
        <dbReference type="PROSITE" id="PS50894"/>
    </source>
</evidence>
<keyword evidence="1" id="KW-0597">Phosphoprotein</keyword>
<dbReference type="InterPro" id="IPR008207">
    <property type="entry name" value="Sig_transdc_His_kin_Hpt_dom"/>
</dbReference>
<dbReference type="RefSeq" id="WP_245874223.1">
    <property type="nucleotide sequence ID" value="NZ_JBBNOP010000009.1"/>
</dbReference>
<dbReference type="Pfam" id="PF01627">
    <property type="entry name" value="Hpt"/>
    <property type="match status" value="1"/>
</dbReference>
<dbReference type="InterPro" id="IPR036641">
    <property type="entry name" value="HPT_dom_sf"/>
</dbReference>
<keyword evidence="4" id="KW-1185">Reference proteome</keyword>
<name>A0ABV1JEL0_9ACTN</name>
<dbReference type="CDD" id="cd00088">
    <property type="entry name" value="HPT"/>
    <property type="match status" value="1"/>
</dbReference>
<organism evidence="3 4">
    <name type="scientific">Raoultibacter massiliensis</name>
    <dbReference type="NCBI Taxonomy" id="1852371"/>
    <lineage>
        <taxon>Bacteria</taxon>
        <taxon>Bacillati</taxon>
        <taxon>Actinomycetota</taxon>
        <taxon>Coriobacteriia</taxon>
        <taxon>Eggerthellales</taxon>
        <taxon>Eggerthellaceae</taxon>
        <taxon>Raoultibacter</taxon>
    </lineage>
</organism>
<evidence type="ECO:0000313" key="4">
    <source>
        <dbReference type="Proteomes" id="UP001487305"/>
    </source>
</evidence>
<sequence>MDVQSVYEALGIDFSDVLALLRKEDRIALYLEQTMCDPAFQTLDEAMSRQDWEAAFRAAHTIKGMALNLMLEPLAHAAIDLVECLRGGAPDEREARELYDSLRTRIADIERFMSCDAAKAATIPDLNGSAL</sequence>
<protein>
    <submittedName>
        <fullName evidence="3">Hpt domain-containing protein</fullName>
    </submittedName>
</protein>
<evidence type="ECO:0000256" key="1">
    <source>
        <dbReference type="PROSITE-ProRule" id="PRU00110"/>
    </source>
</evidence>
<dbReference type="PROSITE" id="PS50894">
    <property type="entry name" value="HPT"/>
    <property type="match status" value="1"/>
</dbReference>
<feature type="modified residue" description="Phosphohistidine" evidence="1">
    <location>
        <position position="60"/>
    </location>
</feature>
<accession>A0ABV1JEL0</accession>
<dbReference type="Gene3D" id="1.20.120.160">
    <property type="entry name" value="HPT domain"/>
    <property type="match status" value="1"/>
</dbReference>
<comment type="caution">
    <text evidence="3">The sequence shown here is derived from an EMBL/GenBank/DDBJ whole genome shotgun (WGS) entry which is preliminary data.</text>
</comment>
<dbReference type="SUPFAM" id="SSF47226">
    <property type="entry name" value="Histidine-containing phosphotransfer domain, HPT domain"/>
    <property type="match status" value="1"/>
</dbReference>
<gene>
    <name evidence="3" type="ORF">AAA083_11080</name>
</gene>